<sequence>MSTKAVLILLALIFESFITADRHRCQVIQHPNHSHPHEFGFHREFLSPHWRHLTRHRRQPVKRKTDWLPQKGMNNSTADTQDSVFSTKNATVVEAHIGSTAILECKVKKASQFGMMTWARLQDEYRPYSVLTVGDSNYVKDKRYMVSKPRMHTEDSDLNWFLRILRVSTKDEGSYECQATTYPPQAIVLRLIVVEAVSEIVGSREKIIRSGSILRLQCLIKKATEKPQYIFWFHDSRMINYDSQRGVRVSNDMYRSVLTLNGVSAPDSGNYSCSPDNARSSSVIVQVIKNGHDPASIQSQEKLTSLAAIQNKTGSLLLPNIQLLIIINIATRKNT</sequence>
<proteinExistence type="predicted"/>
<feature type="domain" description="Ig-like" evidence="3">
    <location>
        <begin position="184"/>
        <end position="284"/>
    </location>
</feature>
<feature type="signal peptide" evidence="2">
    <location>
        <begin position="1"/>
        <end position="20"/>
    </location>
</feature>
<feature type="region of interest" description="Disordered" evidence="1">
    <location>
        <begin position="61"/>
        <end position="81"/>
    </location>
</feature>
<dbReference type="OrthoDB" id="190835at2759"/>
<accession>A0A553NQ83</accession>
<dbReference type="InterPro" id="IPR013106">
    <property type="entry name" value="Ig_V-set"/>
</dbReference>
<evidence type="ECO:0000259" key="3">
    <source>
        <dbReference type="PROSITE" id="PS50835"/>
    </source>
</evidence>
<dbReference type="PANTHER" id="PTHR23279">
    <property type="entry name" value="DEFECTIVE PROBOSCIS EXTENSION RESPONSE DPR -RELATED"/>
    <property type="match status" value="1"/>
</dbReference>
<dbReference type="Pfam" id="PF13927">
    <property type="entry name" value="Ig_3"/>
    <property type="match status" value="1"/>
</dbReference>
<dbReference type="InterPro" id="IPR007110">
    <property type="entry name" value="Ig-like_dom"/>
</dbReference>
<protein>
    <recommendedName>
        <fullName evidence="3">Ig-like domain-containing protein</fullName>
    </recommendedName>
</protein>
<reference evidence="4 5" key="1">
    <citation type="journal article" date="2018" name="Nat. Ecol. Evol.">
        <title>Genomic signatures of mitonuclear coevolution across populations of Tigriopus californicus.</title>
        <authorList>
            <person name="Barreto F.S."/>
            <person name="Watson E.T."/>
            <person name="Lima T.G."/>
            <person name="Willett C.S."/>
            <person name="Edmands S."/>
            <person name="Li W."/>
            <person name="Burton R.S."/>
        </authorList>
    </citation>
    <scope>NUCLEOTIDE SEQUENCE [LARGE SCALE GENOMIC DNA]</scope>
    <source>
        <strain evidence="4 5">San Diego</strain>
    </source>
</reference>
<dbReference type="InterPro" id="IPR003599">
    <property type="entry name" value="Ig_sub"/>
</dbReference>
<dbReference type="Pfam" id="PF07686">
    <property type="entry name" value="V-set"/>
    <property type="match status" value="1"/>
</dbReference>
<feature type="domain" description="Ig-like" evidence="3">
    <location>
        <begin position="98"/>
        <end position="180"/>
    </location>
</feature>
<dbReference type="SMART" id="SM00409">
    <property type="entry name" value="IG"/>
    <property type="match status" value="2"/>
</dbReference>
<evidence type="ECO:0000313" key="4">
    <source>
        <dbReference type="EMBL" id="TRY67598.1"/>
    </source>
</evidence>
<evidence type="ECO:0000256" key="1">
    <source>
        <dbReference type="SAM" id="MobiDB-lite"/>
    </source>
</evidence>
<evidence type="ECO:0000256" key="2">
    <source>
        <dbReference type="SAM" id="SignalP"/>
    </source>
</evidence>
<keyword evidence="2" id="KW-0732">Signal</keyword>
<gene>
    <name evidence="4" type="ORF">TCAL_13685</name>
</gene>
<dbReference type="PANTHER" id="PTHR23279:SF2">
    <property type="entry name" value="DEFECTIVE PROBOSCIS EXTENSION RESPONSE 19, ISOFORM A"/>
    <property type="match status" value="1"/>
</dbReference>
<dbReference type="SMART" id="SM00408">
    <property type="entry name" value="IGc2"/>
    <property type="match status" value="2"/>
</dbReference>
<dbReference type="AlphaFoldDB" id="A0A553NQ83"/>
<dbReference type="InterPro" id="IPR013783">
    <property type="entry name" value="Ig-like_fold"/>
</dbReference>
<organism evidence="4 5">
    <name type="scientific">Tigriopus californicus</name>
    <name type="common">Marine copepod</name>
    <dbReference type="NCBI Taxonomy" id="6832"/>
    <lineage>
        <taxon>Eukaryota</taxon>
        <taxon>Metazoa</taxon>
        <taxon>Ecdysozoa</taxon>
        <taxon>Arthropoda</taxon>
        <taxon>Crustacea</taxon>
        <taxon>Multicrustacea</taxon>
        <taxon>Hexanauplia</taxon>
        <taxon>Copepoda</taxon>
        <taxon>Harpacticoida</taxon>
        <taxon>Harpacticidae</taxon>
        <taxon>Tigriopus</taxon>
    </lineage>
</organism>
<comment type="caution">
    <text evidence="4">The sequence shown here is derived from an EMBL/GenBank/DDBJ whole genome shotgun (WGS) entry which is preliminary data.</text>
</comment>
<dbReference type="InterPro" id="IPR037448">
    <property type="entry name" value="Zig-8"/>
</dbReference>
<dbReference type="SUPFAM" id="SSF48726">
    <property type="entry name" value="Immunoglobulin"/>
    <property type="match status" value="2"/>
</dbReference>
<dbReference type="OMA" id="RTISWIR"/>
<dbReference type="InterPro" id="IPR036179">
    <property type="entry name" value="Ig-like_dom_sf"/>
</dbReference>
<name>A0A553NQ83_TIGCA</name>
<dbReference type="Gene3D" id="2.60.40.10">
    <property type="entry name" value="Immunoglobulins"/>
    <property type="match status" value="2"/>
</dbReference>
<keyword evidence="5" id="KW-1185">Reference proteome</keyword>
<dbReference type="PROSITE" id="PS50835">
    <property type="entry name" value="IG_LIKE"/>
    <property type="match status" value="2"/>
</dbReference>
<feature type="compositionally biased region" description="Polar residues" evidence="1">
    <location>
        <begin position="72"/>
        <end position="81"/>
    </location>
</feature>
<dbReference type="Proteomes" id="UP000318571">
    <property type="component" value="Chromosome 4"/>
</dbReference>
<dbReference type="GO" id="GO:0032589">
    <property type="term" value="C:neuron projection membrane"/>
    <property type="evidence" value="ECO:0007669"/>
    <property type="project" value="TreeGrafter"/>
</dbReference>
<dbReference type="STRING" id="6832.A0A553NQ83"/>
<dbReference type="GO" id="GO:0050808">
    <property type="term" value="P:synapse organization"/>
    <property type="evidence" value="ECO:0007669"/>
    <property type="project" value="TreeGrafter"/>
</dbReference>
<dbReference type="EMBL" id="VCGU01000011">
    <property type="protein sequence ID" value="TRY67598.1"/>
    <property type="molecule type" value="Genomic_DNA"/>
</dbReference>
<dbReference type="InterPro" id="IPR003598">
    <property type="entry name" value="Ig_sub2"/>
</dbReference>
<evidence type="ECO:0000313" key="5">
    <source>
        <dbReference type="Proteomes" id="UP000318571"/>
    </source>
</evidence>
<feature type="chain" id="PRO_5021920888" description="Ig-like domain-containing protein" evidence="2">
    <location>
        <begin position="21"/>
        <end position="335"/>
    </location>
</feature>